<sequence length="348" mass="37747">MVPMVHVLIKKLICILACILWVAMGPGRMAGPSAAFGQVAYTIRLPMEVGALAEVLYPDGSSESMGKVRVLPVKTRYPGFTASRLGEPGSVVASGANAHHILVDVERSRGRTLSVIPSVTFVAAAGNGSSMVIEGVGGVGLWGRLSPPVGSRVYVVNRLGYRIPFRSRDLLKVASALEIDVEERSPGDYVRIENWEGGGVFLGVDRREERLGTVEKPFHSSGRFLGTLYQTVSAVRANHPGVICVSTTQVGDIGGFQIVPLTHMYDDEMQKSRNMGQWLIVRGDRFQDLAGTYPLFSGVIRPFDREGDSPEGRVLCRIGDGPWIDLPEASGVQEGIFQDVTEIKILLR</sequence>
<proteinExistence type="predicted"/>
<gene>
    <name evidence="1" type="ordered locus">Taci_1448</name>
</gene>
<name>D1B6N7_THEAS</name>
<dbReference type="EnsemblBacteria" id="ACZ19678">
    <property type="protein sequence ID" value="ACZ19678"/>
    <property type="gene ID" value="Taci_1448"/>
</dbReference>
<dbReference type="KEGG" id="tai:Taci_1448"/>
<organism evidence="1 2">
    <name type="scientific">Thermanaerovibrio acidaminovorans (strain ATCC 49978 / DSM 6589 / Su883)</name>
    <name type="common">Selenomonas acidaminovorans</name>
    <dbReference type="NCBI Taxonomy" id="525903"/>
    <lineage>
        <taxon>Bacteria</taxon>
        <taxon>Thermotogati</taxon>
        <taxon>Synergistota</taxon>
        <taxon>Synergistia</taxon>
        <taxon>Synergistales</taxon>
        <taxon>Synergistaceae</taxon>
        <taxon>Thermanaerovibrio</taxon>
    </lineage>
</organism>
<dbReference type="AlphaFoldDB" id="D1B6N7"/>
<dbReference type="Proteomes" id="UP000002030">
    <property type="component" value="Chromosome"/>
</dbReference>
<keyword evidence="2" id="KW-1185">Reference proteome</keyword>
<dbReference type="HOGENOM" id="CLU_051845_0_0_0"/>
<dbReference type="eggNOG" id="ENOG5033RUD">
    <property type="taxonomic scope" value="Bacteria"/>
</dbReference>
<dbReference type="EMBL" id="CP001818">
    <property type="protein sequence ID" value="ACZ19678.1"/>
    <property type="molecule type" value="Genomic_DNA"/>
</dbReference>
<protein>
    <submittedName>
        <fullName evidence="1">Uncharacterized protein</fullName>
    </submittedName>
</protein>
<dbReference type="OrthoDB" id="2152at2"/>
<reference evidence="1 2" key="1">
    <citation type="journal article" date="2009" name="Stand. Genomic Sci.">
        <title>Complete genome sequence of Thermanaerovibrio acidaminovorans type strain (Su883).</title>
        <authorList>
            <person name="Chovatia M."/>
            <person name="Sikorski J."/>
            <person name="Schroder M."/>
            <person name="Lapidus A."/>
            <person name="Nolan M."/>
            <person name="Tice H."/>
            <person name="Glavina Del Rio T."/>
            <person name="Copeland A."/>
            <person name="Cheng J.F."/>
            <person name="Lucas S."/>
            <person name="Chen F."/>
            <person name="Bruce D."/>
            <person name="Goodwin L."/>
            <person name="Pitluck S."/>
            <person name="Ivanova N."/>
            <person name="Mavromatis K."/>
            <person name="Ovchinnikova G."/>
            <person name="Pati A."/>
            <person name="Chen A."/>
            <person name="Palaniappan K."/>
            <person name="Land M."/>
            <person name="Hauser L."/>
            <person name="Chang Y.J."/>
            <person name="Jeffries C.D."/>
            <person name="Chain P."/>
            <person name="Saunders E."/>
            <person name="Detter J.C."/>
            <person name="Brettin T."/>
            <person name="Rohde M."/>
            <person name="Goker M."/>
            <person name="Spring S."/>
            <person name="Bristow J."/>
            <person name="Markowitz V."/>
            <person name="Hugenholtz P."/>
            <person name="Kyrpides N.C."/>
            <person name="Klenk H.P."/>
            <person name="Eisen J.A."/>
        </authorList>
    </citation>
    <scope>NUCLEOTIDE SEQUENCE [LARGE SCALE GENOMIC DNA]</scope>
    <source>
        <strain evidence="2">ATCC 49978 / DSM 6589 / Su883</strain>
    </source>
</reference>
<dbReference type="STRING" id="525903.Taci_1448"/>
<accession>D1B6N7</accession>
<evidence type="ECO:0000313" key="1">
    <source>
        <dbReference type="EMBL" id="ACZ19678.1"/>
    </source>
</evidence>
<evidence type="ECO:0000313" key="2">
    <source>
        <dbReference type="Proteomes" id="UP000002030"/>
    </source>
</evidence>